<gene>
    <name evidence="1" type="ORF">GMOD_00004933</name>
</gene>
<dbReference type="Proteomes" id="UP000265663">
    <property type="component" value="Unassembled WGS sequence"/>
</dbReference>
<dbReference type="EMBL" id="KE747843">
    <property type="protein sequence ID" value="RMZ74094.1"/>
    <property type="molecule type" value="Genomic_DNA"/>
</dbReference>
<organism evidence="1 2">
    <name type="scientific">Pyrenophora seminiperda CCB06</name>
    <dbReference type="NCBI Taxonomy" id="1302712"/>
    <lineage>
        <taxon>Eukaryota</taxon>
        <taxon>Fungi</taxon>
        <taxon>Dikarya</taxon>
        <taxon>Ascomycota</taxon>
        <taxon>Pezizomycotina</taxon>
        <taxon>Dothideomycetes</taxon>
        <taxon>Pleosporomycetidae</taxon>
        <taxon>Pleosporales</taxon>
        <taxon>Pleosporineae</taxon>
        <taxon>Pleosporaceae</taxon>
        <taxon>Pyrenophora</taxon>
    </lineage>
</organism>
<evidence type="ECO:0000313" key="1">
    <source>
        <dbReference type="EMBL" id="RMZ74094.1"/>
    </source>
</evidence>
<accession>A0A3M7MIC0</accession>
<proteinExistence type="predicted"/>
<name>A0A3M7MIC0_9PLEO</name>
<keyword evidence="2" id="KW-1185">Reference proteome</keyword>
<sequence length="370" mass="41822">MGNVPLHTYLPATVQKQTNDSLWDLVNDGEFQAQVTERNFHIFLHEDLPDYWNLQFDLLVALKFIFDRVKPRRASVIFPNRPLRYPTGDTEAFLRLTSIKTLDEGFRLWIEYLVQTGSLHLENLDWQTAFRETREGNRFNLIQAEGNVRCQNTETPLQESCASQDRRSAMEEMTRTIEDAYNDFSSAQESSNEALKERISQKARDLLPRYMEPVPLDFAVHNYENLMRTSYDAGTGIGLTHVVLQALNDAKESSRGGLGSKVNIIVVKGTILQAHIDLLSEASTEVHKAIYRDAKGSKSQTIDSYGICFAGLPETGAGGVWRRLSHRGNSNKGFCNYVELPASISPLVVTGKFIRRMLFGSVAPNPEKVF</sequence>
<reference evidence="1 2" key="1">
    <citation type="journal article" date="2014" name="PLoS ONE">
        <title>De novo Genome Assembly of the Fungal Plant Pathogen Pyrenophora semeniperda.</title>
        <authorList>
            <person name="Soliai M.M."/>
            <person name="Meyer S.E."/>
            <person name="Udall J.A."/>
            <person name="Elzinga D.E."/>
            <person name="Hermansen R.A."/>
            <person name="Bodily P.M."/>
            <person name="Hart A.A."/>
            <person name="Coleman C.E."/>
        </authorList>
    </citation>
    <scope>NUCLEOTIDE SEQUENCE [LARGE SCALE GENOMIC DNA]</scope>
    <source>
        <strain evidence="1 2">CCB06</strain>
        <tissue evidence="1">Mycelium</tissue>
    </source>
</reference>
<evidence type="ECO:0000313" key="2">
    <source>
        <dbReference type="Proteomes" id="UP000265663"/>
    </source>
</evidence>
<dbReference type="AlphaFoldDB" id="A0A3M7MIC0"/>
<dbReference type="OrthoDB" id="3670100at2759"/>
<protein>
    <submittedName>
        <fullName evidence="1">Uncharacterized protein</fullName>
    </submittedName>
</protein>